<dbReference type="InterPro" id="IPR000253">
    <property type="entry name" value="FHA_dom"/>
</dbReference>
<gene>
    <name evidence="3" type="ORF">C8N24_6561</name>
</gene>
<dbReference type="EMBL" id="RBIL01000003">
    <property type="protein sequence ID" value="RKQ84930.1"/>
    <property type="molecule type" value="Genomic_DNA"/>
</dbReference>
<dbReference type="PANTHER" id="PTHR23308">
    <property type="entry name" value="NUCLEAR INHIBITOR OF PROTEIN PHOSPHATASE-1"/>
    <property type="match status" value="1"/>
</dbReference>
<keyword evidence="1" id="KW-0597">Phosphoprotein</keyword>
<dbReference type="SUPFAM" id="SSF49879">
    <property type="entry name" value="SMAD/FHA domain"/>
    <property type="match status" value="1"/>
</dbReference>
<dbReference type="RefSeq" id="WP_121258447.1">
    <property type="nucleotide sequence ID" value="NZ_RBIL01000003.1"/>
</dbReference>
<reference evidence="3 4" key="1">
    <citation type="submission" date="2018-10" db="EMBL/GenBank/DDBJ databases">
        <title>Genomic Encyclopedia of Archaeal and Bacterial Type Strains, Phase II (KMG-II): from individual species to whole genera.</title>
        <authorList>
            <person name="Goeker M."/>
        </authorList>
    </citation>
    <scope>NUCLEOTIDE SEQUENCE [LARGE SCALE GENOMIC DNA]</scope>
    <source>
        <strain evidence="3 4">DSM 14954</strain>
    </source>
</reference>
<dbReference type="AlphaFoldDB" id="A0A660L0Y1"/>
<evidence type="ECO:0000256" key="1">
    <source>
        <dbReference type="ARBA" id="ARBA00022553"/>
    </source>
</evidence>
<dbReference type="SMART" id="SM00240">
    <property type="entry name" value="FHA"/>
    <property type="match status" value="1"/>
</dbReference>
<dbReference type="Gene3D" id="2.60.200.20">
    <property type="match status" value="1"/>
</dbReference>
<keyword evidence="4" id="KW-1185">Reference proteome</keyword>
<dbReference type="Pfam" id="PF00498">
    <property type="entry name" value="FHA"/>
    <property type="match status" value="1"/>
</dbReference>
<evidence type="ECO:0000313" key="4">
    <source>
        <dbReference type="Proteomes" id="UP000278962"/>
    </source>
</evidence>
<evidence type="ECO:0000259" key="2">
    <source>
        <dbReference type="PROSITE" id="PS50006"/>
    </source>
</evidence>
<comment type="caution">
    <text evidence="3">The sequence shown here is derived from an EMBL/GenBank/DDBJ whole genome shotgun (WGS) entry which is preliminary data.</text>
</comment>
<evidence type="ECO:0000313" key="3">
    <source>
        <dbReference type="EMBL" id="RKQ84930.1"/>
    </source>
</evidence>
<dbReference type="InterPro" id="IPR008984">
    <property type="entry name" value="SMAD_FHA_dom_sf"/>
</dbReference>
<dbReference type="PROSITE" id="PS50006">
    <property type="entry name" value="FHA_DOMAIN"/>
    <property type="match status" value="1"/>
</dbReference>
<dbReference type="CDD" id="cd00060">
    <property type="entry name" value="FHA"/>
    <property type="match status" value="1"/>
</dbReference>
<protein>
    <submittedName>
        <fullName evidence="3">Type III secretion system (T3SS) inner membrane Yop/YscD-like protein</fullName>
    </submittedName>
</protein>
<dbReference type="OrthoDB" id="151099at2"/>
<proteinExistence type="predicted"/>
<organism evidence="3 4">
    <name type="scientific">Solirubrobacter pauli</name>
    <dbReference type="NCBI Taxonomy" id="166793"/>
    <lineage>
        <taxon>Bacteria</taxon>
        <taxon>Bacillati</taxon>
        <taxon>Actinomycetota</taxon>
        <taxon>Thermoleophilia</taxon>
        <taxon>Solirubrobacterales</taxon>
        <taxon>Solirubrobacteraceae</taxon>
        <taxon>Solirubrobacter</taxon>
    </lineage>
</organism>
<dbReference type="InterPro" id="IPR050923">
    <property type="entry name" value="Cell_Proc_Reg/RNA_Proc"/>
</dbReference>
<name>A0A660L0Y1_9ACTN</name>
<accession>A0A660L0Y1</accession>
<dbReference type="Proteomes" id="UP000278962">
    <property type="component" value="Unassembled WGS sequence"/>
</dbReference>
<sequence>MDAADRALRRLRDAYGAGQVSTATLEVRTALALSGRAEDAVWDLPRWRVLRREPVRALVLGTFEWPLDERGRWTIGRSSACEIALLDDTVSRRHAEIAVRAGICLVRDLGSCNGTRLNGRHVTRARLRRGDVLELGEAELRVR</sequence>
<feature type="domain" description="FHA" evidence="2">
    <location>
        <begin position="73"/>
        <end position="122"/>
    </location>
</feature>